<feature type="transmembrane region" description="Helical" evidence="4">
    <location>
        <begin position="155"/>
        <end position="176"/>
    </location>
</feature>
<feature type="transmembrane region" description="Helical" evidence="4">
    <location>
        <begin position="336"/>
        <end position="358"/>
    </location>
</feature>
<feature type="transmembrane region" description="Helical" evidence="4">
    <location>
        <begin position="221"/>
        <end position="246"/>
    </location>
</feature>
<gene>
    <name evidence="5" type="ORF">FHU36_001862</name>
</gene>
<dbReference type="PANTHER" id="PTHR43298:SF2">
    <property type="entry name" value="FMN_FAD EXPORTER YEEO-RELATED"/>
    <property type="match status" value="1"/>
</dbReference>
<comment type="caution">
    <text evidence="5">The sequence shown here is derived from an EMBL/GenBank/DDBJ whole genome shotgun (WGS) entry which is preliminary data.</text>
</comment>
<feature type="transmembrane region" description="Helical" evidence="4">
    <location>
        <begin position="126"/>
        <end position="148"/>
    </location>
</feature>
<keyword evidence="6" id="KW-1185">Reference proteome</keyword>
<feature type="transmembrane region" description="Helical" evidence="4">
    <location>
        <begin position="258"/>
        <end position="279"/>
    </location>
</feature>
<organism evidence="5 6">
    <name type="scientific">Nonomuraea muscovyensis</name>
    <dbReference type="NCBI Taxonomy" id="1124761"/>
    <lineage>
        <taxon>Bacteria</taxon>
        <taxon>Bacillati</taxon>
        <taxon>Actinomycetota</taxon>
        <taxon>Actinomycetes</taxon>
        <taxon>Streptosporangiales</taxon>
        <taxon>Streptosporangiaceae</taxon>
        <taxon>Nonomuraea</taxon>
    </lineage>
</organism>
<feature type="transmembrane region" description="Helical" evidence="4">
    <location>
        <begin position="370"/>
        <end position="387"/>
    </location>
</feature>
<dbReference type="AlphaFoldDB" id="A0A7X0BZB3"/>
<dbReference type="CDD" id="cd12082">
    <property type="entry name" value="MATE_like"/>
    <property type="match status" value="1"/>
</dbReference>
<evidence type="ECO:0000313" key="6">
    <source>
        <dbReference type="Proteomes" id="UP000583800"/>
    </source>
</evidence>
<feature type="transmembrane region" description="Helical" evidence="4">
    <location>
        <begin position="393"/>
        <end position="413"/>
    </location>
</feature>
<keyword evidence="2" id="KW-0813">Transport</keyword>
<protein>
    <recommendedName>
        <fullName evidence="3">Multidrug-efflux transporter</fullName>
    </recommendedName>
</protein>
<keyword evidence="4" id="KW-1133">Transmembrane helix</keyword>
<proteinExistence type="inferred from homology"/>
<dbReference type="InterPro" id="IPR050222">
    <property type="entry name" value="MATE_MdtK"/>
</dbReference>
<dbReference type="GO" id="GO:0005886">
    <property type="term" value="C:plasma membrane"/>
    <property type="evidence" value="ECO:0007669"/>
    <property type="project" value="TreeGrafter"/>
</dbReference>
<keyword evidence="4" id="KW-0812">Transmembrane</keyword>
<evidence type="ECO:0000256" key="2">
    <source>
        <dbReference type="ARBA" id="ARBA00022448"/>
    </source>
</evidence>
<feature type="transmembrane region" description="Helical" evidence="4">
    <location>
        <begin position="86"/>
        <end position="106"/>
    </location>
</feature>
<evidence type="ECO:0000313" key="5">
    <source>
        <dbReference type="EMBL" id="MBB6345353.1"/>
    </source>
</evidence>
<name>A0A7X0BZB3_9ACTN</name>
<feature type="transmembrane region" description="Helical" evidence="4">
    <location>
        <begin position="12"/>
        <end position="33"/>
    </location>
</feature>
<dbReference type="RefSeq" id="WP_185083316.1">
    <property type="nucleotide sequence ID" value="NZ_JACHJB010000001.1"/>
</dbReference>
<evidence type="ECO:0000256" key="4">
    <source>
        <dbReference type="SAM" id="Phobius"/>
    </source>
</evidence>
<dbReference type="PANTHER" id="PTHR43298">
    <property type="entry name" value="MULTIDRUG RESISTANCE PROTEIN NORM-RELATED"/>
    <property type="match status" value="1"/>
</dbReference>
<comment type="similarity">
    <text evidence="1">Belongs to the multi antimicrobial extrusion (MATE) (TC 2.A.66.1) family.</text>
</comment>
<sequence>MTRVIKGILRAAVPLFLSMVTGMVGTLVVTAVLGRHDTVTLAAFAVMTAVLTPATAAVVGALRGLSPFVAPHRDDPAAAVPVLRDARWLTFLVGTAGALAVLAVPALAGAAGVPGEVVAELGPLPYLLALSLLVHASGGGATTVLVAFGRGRPVLWSSLAGTAVIIGCAVALVPPLGLTGVGIAWLLSGLAAVTVSNLALRRVLGVRVGQGRPRVAEIARLARVSLPLAATVLIKFGGLGVITFAAGTTNTRDAAAHAVLGTLTGLILVASVSVAQAALPEVARAGTPAEARRANRAAALLALAGTGVAALALLLSGDAVPSLFTDDAGVRERVVALLPLMLLASAADGTQAVQGIGLTGLKRSAASLRYFAAGYGLLVLAAVPVAAGWGIAGLWVAVAVANAGLVVLQGTGFHRHSARVGRVPVGA</sequence>
<feature type="transmembrane region" description="Helical" evidence="4">
    <location>
        <begin position="182"/>
        <end position="200"/>
    </location>
</feature>
<dbReference type="Proteomes" id="UP000583800">
    <property type="component" value="Unassembled WGS sequence"/>
</dbReference>
<evidence type="ECO:0000256" key="1">
    <source>
        <dbReference type="ARBA" id="ARBA00010199"/>
    </source>
</evidence>
<reference evidence="5 6" key="1">
    <citation type="submission" date="2020-08" db="EMBL/GenBank/DDBJ databases">
        <title>Sequencing the genomes of 1000 actinobacteria strains.</title>
        <authorList>
            <person name="Klenk H.-P."/>
        </authorList>
    </citation>
    <scope>NUCLEOTIDE SEQUENCE [LARGE SCALE GENOMIC DNA]</scope>
    <source>
        <strain evidence="5 6">DSM 45913</strain>
    </source>
</reference>
<feature type="transmembrane region" description="Helical" evidence="4">
    <location>
        <begin position="299"/>
        <end position="316"/>
    </location>
</feature>
<evidence type="ECO:0000256" key="3">
    <source>
        <dbReference type="ARBA" id="ARBA00031636"/>
    </source>
</evidence>
<keyword evidence="4" id="KW-0472">Membrane</keyword>
<dbReference type="EMBL" id="JACHJB010000001">
    <property type="protein sequence ID" value="MBB6345353.1"/>
    <property type="molecule type" value="Genomic_DNA"/>
</dbReference>
<feature type="transmembrane region" description="Helical" evidence="4">
    <location>
        <begin position="39"/>
        <end position="65"/>
    </location>
</feature>
<accession>A0A7X0BZB3</accession>